<dbReference type="STRING" id="29341.RSJ17_20395"/>
<dbReference type="SMART" id="SM01301">
    <property type="entry name" value="PTPlike_phytase"/>
    <property type="match status" value="1"/>
</dbReference>
<reference evidence="2 3" key="1">
    <citation type="journal article" date="2015" name="Infect. Genet. Evol.">
        <title>Genomic sequences of six botulinum neurotoxin-producing strains representing three clostridial species illustrate the mobility and diversity of botulinum neurotoxin genes.</title>
        <authorList>
            <person name="Smith T.J."/>
            <person name="Hill K.K."/>
            <person name="Xie G."/>
            <person name="Foley B.T."/>
            <person name="Williamson C.H."/>
            <person name="Foster J.T."/>
            <person name="Johnson S.L."/>
            <person name="Chertkov O."/>
            <person name="Teshima H."/>
            <person name="Gibbons H.S."/>
            <person name="Johnsky L.A."/>
            <person name="Karavis M.A."/>
            <person name="Smith L.A."/>
        </authorList>
    </citation>
    <scope>NUCLEOTIDE SEQUENCE [LARGE SCALE GENOMIC DNA]</scope>
    <source>
        <strain evidence="2 3">CDC 2741</strain>
    </source>
</reference>
<dbReference type="InterPro" id="IPR000387">
    <property type="entry name" value="Tyr_Pase_dom"/>
</dbReference>
<evidence type="ECO:0000313" key="2">
    <source>
        <dbReference type="EMBL" id="KIE45542.1"/>
    </source>
</evidence>
<dbReference type="PROSITE" id="PS00383">
    <property type="entry name" value="TYR_PHOSPHATASE_1"/>
    <property type="match status" value="1"/>
</dbReference>
<protein>
    <submittedName>
        <fullName evidence="2">Tyrosine phosphatase family protein</fullName>
    </submittedName>
</protein>
<keyword evidence="3" id="KW-1185">Reference proteome</keyword>
<evidence type="ECO:0000259" key="1">
    <source>
        <dbReference type="PROSITE" id="PS50056"/>
    </source>
</evidence>
<sequence>MMKKRVKVSLLVFLIIPIITILISYLGKSIETFGVHTDDTSVNLVLDSRSEQEPPSHFRKTSDKVNLKDNESLNLSGLNTLNISGSKQFSENGLAFIKKSIGDKFPITIVDLREESHGFINGMPVSWANSKNNANMGLTKEEVLADEQKKLQSIKLNEPIVFYNHPGRTVIPTKVQDENELVKSQSMSYVRIPVTDGKLPKDDMVDYFIELVNSQPKNTWLHFHCKQGIGRTTTFMIMYDIMKNAKEVNLEDIIKRQVLLSNMSSSSTQRFYSEERKNFFTNFYKYSKENNDNFKTNWSQWKKNSSINSSMIKQSCVMDLGA</sequence>
<gene>
    <name evidence="2" type="ORF">U732_2772</name>
</gene>
<dbReference type="PROSITE" id="PS50056">
    <property type="entry name" value="TYR_PHOSPHATASE_2"/>
    <property type="match status" value="1"/>
</dbReference>
<organism evidence="2 3">
    <name type="scientific">Clostridium argentinense CDC 2741</name>
    <dbReference type="NCBI Taxonomy" id="1418104"/>
    <lineage>
        <taxon>Bacteria</taxon>
        <taxon>Bacillati</taxon>
        <taxon>Bacillota</taxon>
        <taxon>Clostridia</taxon>
        <taxon>Eubacteriales</taxon>
        <taxon>Clostridiaceae</taxon>
        <taxon>Clostridium</taxon>
    </lineage>
</organism>
<accession>A0A0C1QX18</accession>
<comment type="caution">
    <text evidence="2">The sequence shown here is derived from an EMBL/GenBank/DDBJ whole genome shotgun (WGS) entry which is preliminary data.</text>
</comment>
<dbReference type="Proteomes" id="UP000031366">
    <property type="component" value="Unassembled WGS sequence"/>
</dbReference>
<dbReference type="AlphaFoldDB" id="A0A0C1QX18"/>
<dbReference type="Gene3D" id="3.90.190.10">
    <property type="entry name" value="Protein tyrosine phosphatase superfamily"/>
    <property type="match status" value="1"/>
</dbReference>
<dbReference type="RefSeq" id="WP_039635390.1">
    <property type="nucleotide sequence ID" value="NZ_AYSO01000019.1"/>
</dbReference>
<dbReference type="EMBL" id="AYSO01000019">
    <property type="protein sequence ID" value="KIE45542.1"/>
    <property type="molecule type" value="Genomic_DNA"/>
</dbReference>
<dbReference type="InterPro" id="IPR016130">
    <property type="entry name" value="Tyr_Pase_AS"/>
</dbReference>
<dbReference type="SUPFAM" id="SSF52799">
    <property type="entry name" value="(Phosphotyrosine protein) phosphatases II"/>
    <property type="match status" value="1"/>
</dbReference>
<proteinExistence type="predicted"/>
<evidence type="ECO:0000313" key="3">
    <source>
        <dbReference type="Proteomes" id="UP000031366"/>
    </source>
</evidence>
<name>A0A0C1QX18_9CLOT</name>
<dbReference type="OrthoDB" id="21920at2"/>
<dbReference type="InterPro" id="IPR029021">
    <property type="entry name" value="Prot-tyrosine_phosphatase-like"/>
</dbReference>
<feature type="domain" description="Tyrosine specific protein phosphatases" evidence="1">
    <location>
        <begin position="206"/>
        <end position="255"/>
    </location>
</feature>
<dbReference type="Pfam" id="PF14566">
    <property type="entry name" value="PTPlike_phytase"/>
    <property type="match status" value="1"/>
</dbReference>